<evidence type="ECO:0000256" key="1">
    <source>
        <dbReference type="ARBA" id="ARBA00006739"/>
    </source>
</evidence>
<evidence type="ECO:0000256" key="3">
    <source>
        <dbReference type="ARBA" id="ARBA00022679"/>
    </source>
</evidence>
<evidence type="ECO:0000313" key="6">
    <source>
        <dbReference type="EMBL" id="KKT48573.1"/>
    </source>
</evidence>
<organism evidence="6 7">
    <name type="scientific">Candidatus Collierbacteria bacterium GW2011_GWC2_44_18</name>
    <dbReference type="NCBI Taxonomy" id="1618392"/>
    <lineage>
        <taxon>Bacteria</taxon>
        <taxon>Candidatus Collieribacteriota</taxon>
    </lineage>
</organism>
<dbReference type="Pfam" id="PF00535">
    <property type="entry name" value="Glycos_transf_2"/>
    <property type="match status" value="1"/>
</dbReference>
<dbReference type="InterPro" id="IPR001173">
    <property type="entry name" value="Glyco_trans_2-like"/>
</dbReference>
<keyword evidence="3" id="KW-0808">Transferase</keyword>
<proteinExistence type="inferred from homology"/>
<dbReference type="Gene3D" id="3.90.550.10">
    <property type="entry name" value="Spore Coat Polysaccharide Biosynthesis Protein SpsA, Chain A"/>
    <property type="match status" value="1"/>
</dbReference>
<reference evidence="6 7" key="1">
    <citation type="journal article" date="2015" name="Nature">
        <title>rRNA introns, odd ribosomes, and small enigmatic genomes across a large radiation of phyla.</title>
        <authorList>
            <person name="Brown C.T."/>
            <person name="Hug L.A."/>
            <person name="Thomas B.C."/>
            <person name="Sharon I."/>
            <person name="Castelle C.J."/>
            <person name="Singh A."/>
            <person name="Wilkins M.J."/>
            <person name="Williams K.H."/>
            <person name="Banfield J.F."/>
        </authorList>
    </citation>
    <scope>NUCLEOTIDE SEQUENCE [LARGE SCALE GENOMIC DNA]</scope>
</reference>
<comment type="similarity">
    <text evidence="1">Belongs to the glycosyltransferase 2 family.</text>
</comment>
<accession>A0A0G1HPJ5</accession>
<evidence type="ECO:0000256" key="4">
    <source>
        <dbReference type="SAM" id="Phobius"/>
    </source>
</evidence>
<dbReference type="SUPFAM" id="SSF53448">
    <property type="entry name" value="Nucleotide-diphospho-sugar transferases"/>
    <property type="match status" value="1"/>
</dbReference>
<dbReference type="STRING" id="1618392.UW41_C0024G0007"/>
<protein>
    <recommendedName>
        <fullName evidence="5">Glycosyltransferase 2-like domain-containing protein</fullName>
    </recommendedName>
</protein>
<feature type="domain" description="Glycosyltransferase 2-like" evidence="5">
    <location>
        <begin position="6"/>
        <end position="160"/>
    </location>
</feature>
<evidence type="ECO:0000313" key="7">
    <source>
        <dbReference type="Proteomes" id="UP000034172"/>
    </source>
</evidence>
<keyword evidence="2" id="KW-0328">Glycosyltransferase</keyword>
<keyword evidence="4" id="KW-1133">Transmembrane helix</keyword>
<dbReference type="InterPro" id="IPR029044">
    <property type="entry name" value="Nucleotide-diphossugar_trans"/>
</dbReference>
<comment type="caution">
    <text evidence="6">The sequence shown here is derived from an EMBL/GenBank/DDBJ whole genome shotgun (WGS) entry which is preliminary data.</text>
</comment>
<sequence>MPEKLSAVILNYKHPDDTTNCLRALQKSTGGDLVDYYIIDNSPLPEVERGFKKNFPNIHYVSSPANPGFAAGNNLAIRQALKAGSTHILIINPDAAVGRNFFRPLLKHFSDKKVGIVAPVIYHEQKRRKIYGLEGKVDWKYAKPEHRNLYSLKKLEPIVSDFVTFACVLISADTFRRVGLLDEGYFMYFEDVDYCLSAGRRGKKIILDPSVVVAHNTSSSFKRPTQKLFISFKSHLRFINKWLPPTKRLIPYLYALSLYPYLYLLWSYHYLKYAKHR</sequence>
<dbReference type="Proteomes" id="UP000034172">
    <property type="component" value="Unassembled WGS sequence"/>
</dbReference>
<gene>
    <name evidence="6" type="ORF">UW41_C0024G0007</name>
</gene>
<dbReference type="CDD" id="cd04186">
    <property type="entry name" value="GT_2_like_c"/>
    <property type="match status" value="1"/>
</dbReference>
<keyword evidence="4" id="KW-0472">Membrane</keyword>
<dbReference type="AlphaFoldDB" id="A0A0G1HPJ5"/>
<dbReference type="EMBL" id="LCIE01000024">
    <property type="protein sequence ID" value="KKT48573.1"/>
    <property type="molecule type" value="Genomic_DNA"/>
</dbReference>
<evidence type="ECO:0000259" key="5">
    <source>
        <dbReference type="Pfam" id="PF00535"/>
    </source>
</evidence>
<dbReference type="PANTHER" id="PTHR43179:SF12">
    <property type="entry name" value="GALACTOFURANOSYLTRANSFERASE GLFT2"/>
    <property type="match status" value="1"/>
</dbReference>
<dbReference type="GO" id="GO:0016757">
    <property type="term" value="F:glycosyltransferase activity"/>
    <property type="evidence" value="ECO:0007669"/>
    <property type="project" value="UniProtKB-KW"/>
</dbReference>
<keyword evidence="4" id="KW-0812">Transmembrane</keyword>
<evidence type="ECO:0000256" key="2">
    <source>
        <dbReference type="ARBA" id="ARBA00022676"/>
    </source>
</evidence>
<name>A0A0G1HPJ5_9BACT</name>
<dbReference type="PANTHER" id="PTHR43179">
    <property type="entry name" value="RHAMNOSYLTRANSFERASE WBBL"/>
    <property type="match status" value="1"/>
</dbReference>
<feature type="transmembrane region" description="Helical" evidence="4">
    <location>
        <begin position="249"/>
        <end position="271"/>
    </location>
</feature>